<evidence type="ECO:0000313" key="3">
    <source>
        <dbReference type="EMBL" id="EPS93175.1"/>
    </source>
</evidence>
<dbReference type="SUPFAM" id="SSF55658">
    <property type="entry name" value="L9 N-domain-like"/>
    <property type="match status" value="1"/>
</dbReference>
<evidence type="ECO:0000313" key="4">
    <source>
        <dbReference type="Proteomes" id="UP000015241"/>
    </source>
</evidence>
<feature type="domain" description="Ribonuclease H1 N-terminal" evidence="2">
    <location>
        <begin position="180"/>
        <end position="221"/>
    </location>
</feature>
<evidence type="ECO:0000256" key="1">
    <source>
        <dbReference type="SAM" id="MobiDB-lite"/>
    </source>
</evidence>
<dbReference type="OrthoDB" id="2804415at2759"/>
<dbReference type="AlphaFoldDB" id="S8ETX4"/>
<dbReference type="EMBL" id="KE504293">
    <property type="protein sequence ID" value="EPS93175.1"/>
    <property type="molecule type" value="Genomic_DNA"/>
</dbReference>
<proteinExistence type="predicted"/>
<reference evidence="3 4" key="1">
    <citation type="journal article" date="2012" name="Science">
        <title>The Paleozoic origin of enzymatic lignin decomposition reconstructed from 31 fungal genomes.</title>
        <authorList>
            <person name="Floudas D."/>
            <person name="Binder M."/>
            <person name="Riley R."/>
            <person name="Barry K."/>
            <person name="Blanchette R.A."/>
            <person name="Henrissat B."/>
            <person name="Martinez A.T."/>
            <person name="Otillar R."/>
            <person name="Spatafora J.W."/>
            <person name="Yadav J.S."/>
            <person name="Aerts A."/>
            <person name="Benoit I."/>
            <person name="Boyd A."/>
            <person name="Carlson A."/>
            <person name="Copeland A."/>
            <person name="Coutinho P.M."/>
            <person name="de Vries R.P."/>
            <person name="Ferreira P."/>
            <person name="Findley K."/>
            <person name="Foster B."/>
            <person name="Gaskell J."/>
            <person name="Glotzer D."/>
            <person name="Gorecki P."/>
            <person name="Heitman J."/>
            <person name="Hesse C."/>
            <person name="Hori C."/>
            <person name="Igarashi K."/>
            <person name="Jurgens J.A."/>
            <person name="Kallen N."/>
            <person name="Kersten P."/>
            <person name="Kohler A."/>
            <person name="Kuees U."/>
            <person name="Kumar T.K.A."/>
            <person name="Kuo A."/>
            <person name="LaButti K."/>
            <person name="Larrondo L.F."/>
            <person name="Lindquist E."/>
            <person name="Ling A."/>
            <person name="Lombard V."/>
            <person name="Lucas S."/>
            <person name="Lundell T."/>
            <person name="Martin R."/>
            <person name="McLaughlin D.J."/>
            <person name="Morgenstern I."/>
            <person name="Morin E."/>
            <person name="Murat C."/>
            <person name="Nagy L.G."/>
            <person name="Nolan M."/>
            <person name="Ohm R.A."/>
            <person name="Patyshakuliyeva A."/>
            <person name="Rokas A."/>
            <person name="Ruiz-Duenas F.J."/>
            <person name="Sabat G."/>
            <person name="Salamov A."/>
            <person name="Samejima M."/>
            <person name="Schmutz J."/>
            <person name="Slot J.C."/>
            <person name="St John F."/>
            <person name="Stenlid J."/>
            <person name="Sun H."/>
            <person name="Sun S."/>
            <person name="Syed K."/>
            <person name="Tsang A."/>
            <person name="Wiebenga A."/>
            <person name="Young D."/>
            <person name="Pisabarro A."/>
            <person name="Eastwood D.C."/>
            <person name="Martin F."/>
            <person name="Cullen D."/>
            <person name="Grigoriev I.V."/>
            <person name="Hibbett D.S."/>
        </authorList>
    </citation>
    <scope>NUCLEOTIDE SEQUENCE</scope>
    <source>
        <strain evidence="4">FP-58527</strain>
    </source>
</reference>
<dbReference type="Gene3D" id="3.40.970.10">
    <property type="entry name" value="Ribonuclease H1, N-terminal domain"/>
    <property type="match status" value="1"/>
</dbReference>
<dbReference type="InterPro" id="IPR009027">
    <property type="entry name" value="Ribosomal_bL9/RNase_H1_N"/>
</dbReference>
<dbReference type="HOGENOM" id="CLU_1348958_0_0_1"/>
<dbReference type="Pfam" id="PF01693">
    <property type="entry name" value="Cauli_VI"/>
    <property type="match status" value="1"/>
</dbReference>
<name>S8ETX4_FOMSC</name>
<dbReference type="Proteomes" id="UP000015241">
    <property type="component" value="Unassembled WGS sequence"/>
</dbReference>
<protein>
    <recommendedName>
        <fullName evidence="2">Ribonuclease H1 N-terminal domain-containing protein</fullName>
    </recommendedName>
</protein>
<organism evidence="3 4">
    <name type="scientific">Fomitopsis schrenkii</name>
    <name type="common">Brown rot fungus</name>
    <dbReference type="NCBI Taxonomy" id="2126942"/>
    <lineage>
        <taxon>Eukaryota</taxon>
        <taxon>Fungi</taxon>
        <taxon>Dikarya</taxon>
        <taxon>Basidiomycota</taxon>
        <taxon>Agaricomycotina</taxon>
        <taxon>Agaricomycetes</taxon>
        <taxon>Polyporales</taxon>
        <taxon>Fomitopsis</taxon>
    </lineage>
</organism>
<keyword evidence="4" id="KW-1185">Reference proteome</keyword>
<gene>
    <name evidence="3" type="ORF">FOMPIDRAFT_1056219</name>
</gene>
<dbReference type="STRING" id="743788.S8ETX4"/>
<dbReference type="InterPro" id="IPR037056">
    <property type="entry name" value="RNase_H1_N_sf"/>
</dbReference>
<evidence type="ECO:0000259" key="2">
    <source>
        <dbReference type="Pfam" id="PF01693"/>
    </source>
</evidence>
<dbReference type="InParanoid" id="S8ETX4"/>
<feature type="compositionally biased region" description="Polar residues" evidence="1">
    <location>
        <begin position="108"/>
        <end position="127"/>
    </location>
</feature>
<sequence>MTPSAARNIGPGNKASNDAVVTPSVSVAQLRDIINGLNMLAVQQEDDQLWAAVDGTPFISEHAVSNEEPSVPRTRTGSPTRQPLPRDLPATPRVSPPPAADALGSGAETPNSSVGSGWTRTSGSTYIPNPPRDNGPSSSGGGSGSSAGNGGGGGGGGGGGIPSCGNCGFGVEGAGIGIWYYCITRGKAVGVFVGWTNASAFVTGVPYAVHQRYSTFALALAAFQDATDRGQVHLVL</sequence>
<feature type="compositionally biased region" description="Gly residues" evidence="1">
    <location>
        <begin position="138"/>
        <end position="155"/>
    </location>
</feature>
<feature type="region of interest" description="Disordered" evidence="1">
    <location>
        <begin position="62"/>
        <end position="155"/>
    </location>
</feature>
<dbReference type="InterPro" id="IPR011320">
    <property type="entry name" value="RNase_H1_N"/>
</dbReference>
<accession>S8ETX4</accession>